<reference evidence="2 3" key="1">
    <citation type="submission" date="2020-04" db="EMBL/GenBank/DDBJ databases">
        <title>Draft genome of Leeia sp. IMCC25680.</title>
        <authorList>
            <person name="Song J."/>
            <person name="Cho J.-C."/>
        </authorList>
    </citation>
    <scope>NUCLEOTIDE SEQUENCE [LARGE SCALE GENOMIC DNA]</scope>
    <source>
        <strain evidence="2 3">IMCC25680</strain>
    </source>
</reference>
<name>A0A847SB13_9NEIS</name>
<keyword evidence="1" id="KW-0175">Coiled coil</keyword>
<organism evidence="2 3">
    <name type="scientific">Leeia aquatica</name>
    <dbReference type="NCBI Taxonomy" id="2725557"/>
    <lineage>
        <taxon>Bacteria</taxon>
        <taxon>Pseudomonadati</taxon>
        <taxon>Pseudomonadota</taxon>
        <taxon>Betaproteobacteria</taxon>
        <taxon>Neisseriales</taxon>
        <taxon>Leeiaceae</taxon>
        <taxon>Leeia</taxon>
    </lineage>
</organism>
<accession>A0A847SB13</accession>
<evidence type="ECO:0000256" key="1">
    <source>
        <dbReference type="SAM" id="Coils"/>
    </source>
</evidence>
<evidence type="ECO:0000313" key="3">
    <source>
        <dbReference type="Proteomes" id="UP000587991"/>
    </source>
</evidence>
<gene>
    <name evidence="2" type="ORF">HF682_05045</name>
</gene>
<feature type="coiled-coil region" evidence="1">
    <location>
        <begin position="26"/>
        <end position="56"/>
    </location>
</feature>
<dbReference type="RefSeq" id="WP_168876131.1">
    <property type="nucleotide sequence ID" value="NZ_JABAIM010000001.1"/>
</dbReference>
<dbReference type="EMBL" id="JABAIM010000001">
    <property type="protein sequence ID" value="NLR74519.1"/>
    <property type="molecule type" value="Genomic_DNA"/>
</dbReference>
<dbReference type="Proteomes" id="UP000587991">
    <property type="component" value="Unassembled WGS sequence"/>
</dbReference>
<comment type="caution">
    <text evidence="2">The sequence shown here is derived from an EMBL/GenBank/DDBJ whole genome shotgun (WGS) entry which is preliminary data.</text>
</comment>
<keyword evidence="3" id="KW-1185">Reference proteome</keyword>
<proteinExistence type="predicted"/>
<protein>
    <submittedName>
        <fullName evidence="2">Uncharacterized protein</fullName>
    </submittedName>
</protein>
<evidence type="ECO:0000313" key="2">
    <source>
        <dbReference type="EMBL" id="NLR74519.1"/>
    </source>
</evidence>
<dbReference type="AlphaFoldDB" id="A0A847SB13"/>
<sequence>MSGNSKWLAVVLVAVVSAGGSGYYSYHKQQERRQAEQRLMQDMQRAQQQMDQANSGQVVVQKLDETTQATGQTGRTELAMRQIINQVIDVRNGYNQEIAALQLDTLLDASNLQADTDLSQSLARLDKAAAVVERYRLKSKDLLDHAHDQLAAKGVGATDLNSFDAGLRKNRSASDETWTLEAKIVVEMRSVMELLRQHPKHWTLQGGQLTFNNPSSLNQYQQHLHTIQELVAREQSLQQQMSLNSQ</sequence>